<dbReference type="InterPro" id="IPR058923">
    <property type="entry name" value="RCC1-like_dom"/>
</dbReference>
<reference evidence="4 5" key="1">
    <citation type="submission" date="2024-04" db="EMBL/GenBank/DDBJ databases">
        <title>Novel species of the genus Ideonella isolated from streams.</title>
        <authorList>
            <person name="Lu H."/>
        </authorList>
    </citation>
    <scope>NUCLEOTIDE SEQUENCE [LARGE SCALE GENOMIC DNA]</scope>
    <source>
        <strain evidence="4 5">BYS139W</strain>
    </source>
</reference>
<evidence type="ECO:0000313" key="4">
    <source>
        <dbReference type="EMBL" id="MEK8027041.1"/>
    </source>
</evidence>
<proteinExistence type="predicted"/>
<dbReference type="Pfam" id="PF09136">
    <property type="entry name" value="Glucodextran_B"/>
    <property type="match status" value="1"/>
</dbReference>
<comment type="caution">
    <text evidence="4">The sequence shown here is derived from an EMBL/GenBank/DDBJ whole genome shotgun (WGS) entry which is preliminary data.</text>
</comment>
<sequence>MGPLARLLPIAAASLIAGCGGGGAEDTTAPTVTSAQAATEPVVRRSRITVSGTVTDDRELQSLTLELNGQSQAVAVQAGAYATTLDLKAGRNVYTLTARDAAGNTGQVSGAVYLGHRVAGGNSHSGAIVGGKLYTWGRNNYGQTGLGFWSTMANNATTHPVAPALADGSRGFVALAFNQNHSLAVDAAGQLWSWGEDTDGQLGRGTAGQTSCGTTATLKCRLDIGQVPGMSQVATAAAGYSHALALKTDGTVWAFGLNGQGQLGNGSTTASAVPVQVVWDAADAANVGRIVQVAAGSMSSYALDDRGQVWGWGRNQYANMGLGSTTTAGITRPVKVPLPTGVSIVSVATGRDHVLALTTEGRVYAWGLNASSQAGYNGVTYKSTAEAWGSPVLSPRSLPALETTPAVEVYANGNTSYVRRADGKIYQWGLYGVTGETGTTAYSNLDEPQDRQPTLGTMIDVSTGGLHQVGLRQDGSIFTWGWSFEGSLGGGASAINTWMYNTPLTPVFP</sequence>
<dbReference type="EMBL" id="JBBUTF010000012">
    <property type="protein sequence ID" value="MEK8027041.1"/>
    <property type="molecule type" value="Genomic_DNA"/>
</dbReference>
<evidence type="ECO:0000256" key="2">
    <source>
        <dbReference type="ARBA" id="ARBA00022737"/>
    </source>
</evidence>
<keyword evidence="5" id="KW-1185">Reference proteome</keyword>
<evidence type="ECO:0000313" key="5">
    <source>
        <dbReference type="Proteomes" id="UP001368500"/>
    </source>
</evidence>
<dbReference type="RefSeq" id="WP_341374822.1">
    <property type="nucleotide sequence ID" value="NZ_JBBUTF010000012.1"/>
</dbReference>
<dbReference type="InterPro" id="IPR051553">
    <property type="entry name" value="Ran_GTPase-activating"/>
</dbReference>
<dbReference type="InterPro" id="IPR009091">
    <property type="entry name" value="RCC1/BLIP-II"/>
</dbReference>
<dbReference type="InterPro" id="IPR000408">
    <property type="entry name" value="Reg_chr_condens"/>
</dbReference>
<dbReference type="PROSITE" id="PS00626">
    <property type="entry name" value="RCC1_2"/>
    <property type="match status" value="1"/>
</dbReference>
<dbReference type="PRINTS" id="PR00633">
    <property type="entry name" value="RCCNDNSATION"/>
</dbReference>
<dbReference type="PANTHER" id="PTHR45982">
    <property type="entry name" value="REGULATOR OF CHROMOSOME CONDENSATION"/>
    <property type="match status" value="1"/>
</dbReference>
<dbReference type="Proteomes" id="UP001368500">
    <property type="component" value="Unassembled WGS sequence"/>
</dbReference>
<dbReference type="PROSITE" id="PS51257">
    <property type="entry name" value="PROKAR_LIPOPROTEIN"/>
    <property type="match status" value="1"/>
</dbReference>
<dbReference type="Pfam" id="PF13540">
    <property type="entry name" value="RCC1_2"/>
    <property type="match status" value="1"/>
</dbReference>
<feature type="domain" description="RCC1-like" evidence="3">
    <location>
        <begin position="224"/>
        <end position="494"/>
    </location>
</feature>
<evidence type="ECO:0000256" key="1">
    <source>
        <dbReference type="ARBA" id="ARBA00022658"/>
    </source>
</evidence>
<keyword evidence="1" id="KW-0344">Guanine-nucleotide releasing factor</keyword>
<organism evidence="4 5">
    <name type="scientific">Pseudaquabacterium rugosum</name>
    <dbReference type="NCBI Taxonomy" id="2984194"/>
    <lineage>
        <taxon>Bacteria</taxon>
        <taxon>Pseudomonadati</taxon>
        <taxon>Pseudomonadota</taxon>
        <taxon>Betaproteobacteria</taxon>
        <taxon>Burkholderiales</taxon>
        <taxon>Sphaerotilaceae</taxon>
        <taxon>Pseudaquabacterium</taxon>
    </lineage>
</organism>
<dbReference type="Gene3D" id="2.130.10.30">
    <property type="entry name" value="Regulator of chromosome condensation 1/beta-lactamase-inhibitor protein II"/>
    <property type="match status" value="2"/>
</dbReference>
<dbReference type="SUPFAM" id="SSF50985">
    <property type="entry name" value="RCC1/BLIP-II"/>
    <property type="match status" value="1"/>
</dbReference>
<dbReference type="Pfam" id="PF25390">
    <property type="entry name" value="WD40_RLD"/>
    <property type="match status" value="1"/>
</dbReference>
<dbReference type="PANTHER" id="PTHR45982:SF1">
    <property type="entry name" value="REGULATOR OF CHROMOSOME CONDENSATION"/>
    <property type="match status" value="1"/>
</dbReference>
<accession>A0ABU9BAW3</accession>
<keyword evidence="2" id="KW-0677">Repeat</keyword>
<dbReference type="PROSITE" id="PS50012">
    <property type="entry name" value="RCC1_3"/>
    <property type="match status" value="6"/>
</dbReference>
<protein>
    <recommendedName>
        <fullName evidence="3">RCC1-like domain-containing protein</fullName>
    </recommendedName>
</protein>
<gene>
    <name evidence="4" type="ORF">AACH11_13815</name>
</gene>
<evidence type="ECO:0000259" key="3">
    <source>
        <dbReference type="Pfam" id="PF25390"/>
    </source>
</evidence>
<name>A0ABU9BAW3_9BURK</name>